<name>A0A0S6VQ44_9BACT</name>
<accession>A0A0S6VQ44</accession>
<gene>
    <name evidence="2" type="ORF">U14_00514</name>
</gene>
<dbReference type="AlphaFoldDB" id="A0A0S6VQ44"/>
<keyword evidence="3" id="KW-1185">Reference proteome</keyword>
<evidence type="ECO:0000313" key="3">
    <source>
        <dbReference type="Proteomes" id="UP000030700"/>
    </source>
</evidence>
<dbReference type="HOGENOM" id="CLU_3305267_0_0_0"/>
<proteinExistence type="predicted"/>
<sequence>MVKRFEFVFIVVPLFSVLIIAIIHEIRTDSFLIYSQFRR</sequence>
<dbReference type="EMBL" id="DF820455">
    <property type="protein sequence ID" value="GAK49293.1"/>
    <property type="molecule type" value="Genomic_DNA"/>
</dbReference>
<keyword evidence="1" id="KW-1133">Transmembrane helix</keyword>
<protein>
    <submittedName>
        <fullName evidence="2">Uncharacterized protein</fullName>
    </submittedName>
</protein>
<keyword evidence="1" id="KW-0472">Membrane</keyword>
<keyword evidence="1" id="KW-0812">Transmembrane</keyword>
<reference evidence="2" key="1">
    <citation type="journal article" date="2015" name="PeerJ">
        <title>First genomic representation of candidate bacterial phylum KSB3 points to enhanced environmental sensing as a trigger of wastewater bulking.</title>
        <authorList>
            <person name="Sekiguchi Y."/>
            <person name="Ohashi A."/>
            <person name="Parks D.H."/>
            <person name="Yamauchi T."/>
            <person name="Tyson G.W."/>
            <person name="Hugenholtz P."/>
        </authorList>
    </citation>
    <scope>NUCLEOTIDE SEQUENCE [LARGE SCALE GENOMIC DNA]</scope>
</reference>
<dbReference type="STRING" id="1499966.U14_00514"/>
<dbReference type="Proteomes" id="UP000030700">
    <property type="component" value="Unassembled WGS sequence"/>
</dbReference>
<evidence type="ECO:0000256" key="1">
    <source>
        <dbReference type="SAM" id="Phobius"/>
    </source>
</evidence>
<evidence type="ECO:0000313" key="2">
    <source>
        <dbReference type="EMBL" id="GAK49293.1"/>
    </source>
</evidence>
<organism evidence="2">
    <name type="scientific">Candidatus Moduliflexus flocculans</name>
    <dbReference type="NCBI Taxonomy" id="1499966"/>
    <lineage>
        <taxon>Bacteria</taxon>
        <taxon>Candidatus Moduliflexota</taxon>
        <taxon>Candidatus Moduliflexia</taxon>
        <taxon>Candidatus Moduliflexales</taxon>
        <taxon>Candidatus Moduliflexaceae</taxon>
    </lineage>
</organism>
<feature type="transmembrane region" description="Helical" evidence="1">
    <location>
        <begin position="7"/>
        <end position="26"/>
    </location>
</feature>